<keyword evidence="9" id="KW-1185">Reference proteome</keyword>
<dbReference type="SUPFAM" id="SSF51445">
    <property type="entry name" value="(Trans)glycosidases"/>
    <property type="match status" value="1"/>
</dbReference>
<dbReference type="AlphaFoldDB" id="A0AA38I5U1"/>
<keyword evidence="7" id="KW-0732">Signal</keyword>
<reference evidence="8" key="1">
    <citation type="journal article" date="2023" name="G3 (Bethesda)">
        <title>Whole genome assemblies of Zophobas morio and Tenebrio molitor.</title>
        <authorList>
            <person name="Kaur S."/>
            <person name="Stinson S.A."/>
            <person name="diCenzo G.C."/>
        </authorList>
    </citation>
    <scope>NUCLEOTIDE SEQUENCE</scope>
    <source>
        <strain evidence="8">QUZm001</strain>
    </source>
</reference>
<feature type="chain" id="PRO_5041349596" description="Myrosinase 1" evidence="7">
    <location>
        <begin position="21"/>
        <end position="464"/>
    </location>
</feature>
<organism evidence="8 9">
    <name type="scientific">Zophobas morio</name>
    <dbReference type="NCBI Taxonomy" id="2755281"/>
    <lineage>
        <taxon>Eukaryota</taxon>
        <taxon>Metazoa</taxon>
        <taxon>Ecdysozoa</taxon>
        <taxon>Arthropoda</taxon>
        <taxon>Hexapoda</taxon>
        <taxon>Insecta</taxon>
        <taxon>Pterygota</taxon>
        <taxon>Neoptera</taxon>
        <taxon>Endopterygota</taxon>
        <taxon>Coleoptera</taxon>
        <taxon>Polyphaga</taxon>
        <taxon>Cucujiformia</taxon>
        <taxon>Tenebrionidae</taxon>
        <taxon>Zophobas</taxon>
    </lineage>
</organism>
<evidence type="ECO:0000256" key="5">
    <source>
        <dbReference type="ARBA" id="ARBA00023295"/>
    </source>
</evidence>
<evidence type="ECO:0008006" key="10">
    <source>
        <dbReference type="Google" id="ProtNLM"/>
    </source>
</evidence>
<dbReference type="PANTHER" id="PTHR10353:SF36">
    <property type="entry name" value="LP05116P"/>
    <property type="match status" value="1"/>
</dbReference>
<gene>
    <name evidence="8" type="ORF">Zmor_021522</name>
</gene>
<dbReference type="EMBL" id="JALNTZ010000006">
    <property type="protein sequence ID" value="KAJ3649802.1"/>
    <property type="molecule type" value="Genomic_DNA"/>
</dbReference>
<sequence>MKLFWYYYLVISFLLRNTNSEFTTKRFPKNFLFGVATSAYQIEGAWNEDGKGENIWDRYLHEKPSTASFQNGDIACDSYHKYLEDVQLLKYLGVNYYRFSLSWSRILSTGYVNKVNQAAVDYYKNLINALKENKIEPFVTLYHWDLPQPLQDIGGWPNPLLVDHFADYARLAFALFGDDVKNWMTFNEPKQTCQYGYGYGLFSPGYASDGIGSYLCAHTIIKAHAKAYHIYDKEFRSQQNGRISFVIDTPWYEPGSDSDQDKEAAERKLQFSFGWYANPIYHPDGNYPQVMRDRIAVRSKQEGFSKSRLPEFTPDEVEYIKGTYDFLGLNTCSVHLVNWTEDYPIGNPSWDADTSVITFVDPTWNVSSVIPDVVIEPSSIRKLINWVDQTYNHPEIIITENGVPDEGDLNDTARIYYLSEYMGNVLLAILEDNVNVMGYTIWSLLDNFEWLMGYQYVYFNLIGM</sequence>
<name>A0AA38I5U1_9CUCU</name>
<evidence type="ECO:0000256" key="2">
    <source>
        <dbReference type="ARBA" id="ARBA00011738"/>
    </source>
</evidence>
<dbReference type="GO" id="GO:0008422">
    <property type="term" value="F:beta-glucosidase activity"/>
    <property type="evidence" value="ECO:0007669"/>
    <property type="project" value="TreeGrafter"/>
</dbReference>
<feature type="signal peptide" evidence="7">
    <location>
        <begin position="1"/>
        <end position="20"/>
    </location>
</feature>
<keyword evidence="3" id="KW-0378">Hydrolase</keyword>
<evidence type="ECO:0000313" key="8">
    <source>
        <dbReference type="EMBL" id="KAJ3649802.1"/>
    </source>
</evidence>
<proteinExistence type="inferred from homology"/>
<evidence type="ECO:0000313" key="9">
    <source>
        <dbReference type="Proteomes" id="UP001168821"/>
    </source>
</evidence>
<evidence type="ECO:0000256" key="4">
    <source>
        <dbReference type="ARBA" id="ARBA00023180"/>
    </source>
</evidence>
<dbReference type="FunFam" id="3.20.20.80:FF:000013">
    <property type="entry name" value="lactase-phlorizin hydrolase"/>
    <property type="match status" value="1"/>
</dbReference>
<dbReference type="PROSITE" id="PS00653">
    <property type="entry name" value="GLYCOSYL_HYDROL_F1_2"/>
    <property type="match status" value="1"/>
</dbReference>
<dbReference type="GO" id="GO:0005975">
    <property type="term" value="P:carbohydrate metabolic process"/>
    <property type="evidence" value="ECO:0007669"/>
    <property type="project" value="InterPro"/>
</dbReference>
<dbReference type="PANTHER" id="PTHR10353">
    <property type="entry name" value="GLYCOSYL HYDROLASE"/>
    <property type="match status" value="1"/>
</dbReference>
<evidence type="ECO:0000256" key="6">
    <source>
        <dbReference type="RuleBase" id="RU003690"/>
    </source>
</evidence>
<dbReference type="InterPro" id="IPR001360">
    <property type="entry name" value="Glyco_hydro_1"/>
</dbReference>
<comment type="subunit">
    <text evidence="2">Homodimer.</text>
</comment>
<accession>A0AA38I5U1</accession>
<dbReference type="InterPro" id="IPR017853">
    <property type="entry name" value="GH"/>
</dbReference>
<evidence type="ECO:0000256" key="7">
    <source>
        <dbReference type="SAM" id="SignalP"/>
    </source>
</evidence>
<dbReference type="Pfam" id="PF00232">
    <property type="entry name" value="Glyco_hydro_1"/>
    <property type="match status" value="1"/>
</dbReference>
<evidence type="ECO:0000256" key="3">
    <source>
        <dbReference type="ARBA" id="ARBA00022801"/>
    </source>
</evidence>
<evidence type="ECO:0000256" key="1">
    <source>
        <dbReference type="ARBA" id="ARBA00010838"/>
    </source>
</evidence>
<dbReference type="InterPro" id="IPR033132">
    <property type="entry name" value="GH_1_N_CS"/>
</dbReference>
<dbReference type="PRINTS" id="PR00131">
    <property type="entry name" value="GLHYDRLASE1"/>
</dbReference>
<protein>
    <recommendedName>
        <fullName evidence="10">Myrosinase 1</fullName>
    </recommendedName>
</protein>
<comment type="caution">
    <text evidence="8">The sequence shown here is derived from an EMBL/GenBank/DDBJ whole genome shotgun (WGS) entry which is preliminary data.</text>
</comment>
<comment type="similarity">
    <text evidence="1 6">Belongs to the glycosyl hydrolase 1 family.</text>
</comment>
<keyword evidence="4" id="KW-0325">Glycoprotein</keyword>
<dbReference type="Gene3D" id="3.20.20.80">
    <property type="entry name" value="Glycosidases"/>
    <property type="match status" value="1"/>
</dbReference>
<dbReference type="Proteomes" id="UP001168821">
    <property type="component" value="Unassembled WGS sequence"/>
</dbReference>
<keyword evidence="5" id="KW-0326">Glycosidase</keyword>